<dbReference type="Gene3D" id="1.10.10.10">
    <property type="entry name" value="Winged helix-like DNA-binding domain superfamily/Winged helix DNA-binding domain"/>
    <property type="match status" value="1"/>
</dbReference>
<dbReference type="AlphaFoldDB" id="A0A7N2M1H3"/>
<evidence type="ECO:0000256" key="2">
    <source>
        <dbReference type="ARBA" id="ARBA00022737"/>
    </source>
</evidence>
<dbReference type="GeneID" id="115950629"/>
<dbReference type="EnsemblPlants" id="QL06p043133:mrna">
    <property type="protein sequence ID" value="QL06p043133:mrna"/>
    <property type="gene ID" value="QL06p043133"/>
</dbReference>
<evidence type="ECO:0000256" key="3">
    <source>
        <dbReference type="ARBA" id="ARBA00022821"/>
    </source>
</evidence>
<dbReference type="OMA" id="RNDHEDC"/>
<dbReference type="Gene3D" id="3.80.10.10">
    <property type="entry name" value="Ribonuclease Inhibitor"/>
    <property type="match status" value="1"/>
</dbReference>
<dbReference type="InterPro" id="IPR027417">
    <property type="entry name" value="P-loop_NTPase"/>
</dbReference>
<comment type="similarity">
    <text evidence="1">Belongs to the disease resistance NB-LRR family.</text>
</comment>
<accession>A0A7N2M1H3</accession>
<dbReference type="FunCoup" id="A0A7N2M1H3">
    <property type="interactions" value="384"/>
</dbReference>
<dbReference type="InterPro" id="IPR008808">
    <property type="entry name" value="Powdery_mildew-R_dom"/>
</dbReference>
<organism evidence="5 6">
    <name type="scientific">Quercus lobata</name>
    <name type="common">Valley oak</name>
    <dbReference type="NCBI Taxonomy" id="97700"/>
    <lineage>
        <taxon>Eukaryota</taxon>
        <taxon>Viridiplantae</taxon>
        <taxon>Streptophyta</taxon>
        <taxon>Embryophyta</taxon>
        <taxon>Tracheophyta</taxon>
        <taxon>Spermatophyta</taxon>
        <taxon>Magnoliopsida</taxon>
        <taxon>eudicotyledons</taxon>
        <taxon>Gunneridae</taxon>
        <taxon>Pentapetalae</taxon>
        <taxon>rosids</taxon>
        <taxon>fabids</taxon>
        <taxon>Fagales</taxon>
        <taxon>Fagaceae</taxon>
        <taxon>Quercus</taxon>
    </lineage>
</organism>
<dbReference type="Pfam" id="PF23598">
    <property type="entry name" value="LRR_14"/>
    <property type="match status" value="1"/>
</dbReference>
<dbReference type="Proteomes" id="UP000594261">
    <property type="component" value="Chromosome 6"/>
</dbReference>
<dbReference type="InterPro" id="IPR042197">
    <property type="entry name" value="Apaf_helical"/>
</dbReference>
<evidence type="ECO:0000256" key="1">
    <source>
        <dbReference type="ARBA" id="ARBA00008894"/>
    </source>
</evidence>
<dbReference type="GO" id="GO:0043531">
    <property type="term" value="F:ADP binding"/>
    <property type="evidence" value="ECO:0007669"/>
    <property type="project" value="InterPro"/>
</dbReference>
<dbReference type="InterPro" id="IPR055414">
    <property type="entry name" value="LRR_R13L4/SHOC2-like"/>
</dbReference>
<dbReference type="Gramene" id="QL06p043133:mrna">
    <property type="protein sequence ID" value="QL06p043133:mrna"/>
    <property type="gene ID" value="QL06p043133"/>
</dbReference>
<dbReference type="SUPFAM" id="SSF52058">
    <property type="entry name" value="L domain-like"/>
    <property type="match status" value="1"/>
</dbReference>
<sequence length="815" mass="93155">MPLDVAGAALGAAFGEGFAVLHDKVKDVVRKARMFKPILKRLESTLDSLVPTVNEIRRLSEQLELPERETKRLMEQMEEGAKLVSKCLKIRWWNYVFKVQYSPKLEELDKEILRFCQVDLHALCTRNGLRTLETVISINKKVDSFRGVETPRGLGGVSGPQDLTVGLDMPIKELKTLLLKEEVKLLLLTAPGGCGKTTLVKMLCQDKEIKGIFEDNILFVNVSKTPNVKVIVQNLFNYKDMQPKFQIQSDEDAIDQLSHLLNHIRPNPILLILDDVWLGSESIPEKLKFDIPDYKILVTSRTAFPRFEFTYHLEPLNDEDAMTLFRHSASLKEGSTYIPPEEDIKKIVRGCAGFPLVLKVIGGSLCRQKAEVWHSRLMNWSDGQFFFNSDTELLDNLQKSLEFPDHKVNIKNCFMDLGSFPEDQRIPAVALIDMWAELYELDEDGIHAIAIMEELTNRNLARLVMAGKDASEVKSYYNEDFVTQHDILRELAMHQSSRESIGQRSRLIINISGNNLPKWWTEQKQQLISARLLSISTDELFSSSWCNIQGSEVEVLVLNFHTNNYTLPEFVEKMDKLKVLIVSNYGFFHSKISNFQLLESLPNLKRIRLEKVSISSFCNTLVPLTSLKKISLFMCNIGEAFENCTIQVSNALPNLTEINIDYCNDLEGLPVRLCDIVHLKKLNITNCHKLFALPEEIGKLVNLEVLRLRSCTDLSELPNSIRTLHKLSILDISDCLSIMKLPKHIGEMCNLKELNMKGCLRLRTQFPESIMDLKQLKLVVCDEERAKLWDPIKEFLSNLEVLVAEKDINLNWLPK</sequence>
<keyword evidence="3" id="KW-0611">Plant defense</keyword>
<dbReference type="PRINTS" id="PR00364">
    <property type="entry name" value="DISEASERSIST"/>
</dbReference>
<evidence type="ECO:0000313" key="6">
    <source>
        <dbReference type="Proteomes" id="UP000594261"/>
    </source>
</evidence>
<dbReference type="PANTHER" id="PTHR36766:SF3">
    <property type="entry name" value="RPW8 DOMAIN-CONTAINING PROTEIN"/>
    <property type="match status" value="1"/>
</dbReference>
<evidence type="ECO:0000259" key="4">
    <source>
        <dbReference type="PROSITE" id="PS51153"/>
    </source>
</evidence>
<dbReference type="KEGG" id="qlo:115950629"/>
<keyword evidence="2" id="KW-0677">Repeat</keyword>
<proteinExistence type="inferred from homology"/>
<dbReference type="EMBL" id="LRBV02000006">
    <property type="status" value="NOT_ANNOTATED_CDS"/>
    <property type="molecule type" value="Genomic_DNA"/>
</dbReference>
<dbReference type="OrthoDB" id="2016095at2759"/>
<dbReference type="Pfam" id="PF05659">
    <property type="entry name" value="RPW8"/>
    <property type="match status" value="1"/>
</dbReference>
<dbReference type="RefSeq" id="XP_030923709.1">
    <property type="nucleotide sequence ID" value="XM_031067849.1"/>
</dbReference>
<dbReference type="Pfam" id="PF00931">
    <property type="entry name" value="NB-ARC"/>
    <property type="match status" value="1"/>
</dbReference>
<dbReference type="GO" id="GO:0006952">
    <property type="term" value="P:defense response"/>
    <property type="evidence" value="ECO:0007669"/>
    <property type="project" value="UniProtKB-KW"/>
</dbReference>
<dbReference type="InterPro" id="IPR002182">
    <property type="entry name" value="NB-ARC"/>
</dbReference>
<dbReference type="Gene3D" id="3.40.50.300">
    <property type="entry name" value="P-loop containing nucleotide triphosphate hydrolases"/>
    <property type="match status" value="1"/>
</dbReference>
<evidence type="ECO:0000313" key="5">
    <source>
        <dbReference type="EnsemblPlants" id="QL06p043133:mrna"/>
    </source>
</evidence>
<dbReference type="PANTHER" id="PTHR36766">
    <property type="entry name" value="PLANT BROAD-SPECTRUM MILDEW RESISTANCE PROTEIN RPW8"/>
    <property type="match status" value="1"/>
</dbReference>
<dbReference type="SUPFAM" id="SSF52540">
    <property type="entry name" value="P-loop containing nucleoside triphosphate hydrolases"/>
    <property type="match status" value="1"/>
</dbReference>
<name>A0A7N2M1H3_QUELO</name>
<feature type="domain" description="RPW8" evidence="4">
    <location>
        <begin position="1"/>
        <end position="154"/>
    </location>
</feature>
<gene>
    <name evidence="5" type="primary">LOC115950629</name>
</gene>
<dbReference type="InParanoid" id="A0A7N2M1H3"/>
<dbReference type="InterPro" id="IPR036388">
    <property type="entry name" value="WH-like_DNA-bd_sf"/>
</dbReference>
<protein>
    <recommendedName>
        <fullName evidence="4">RPW8 domain-containing protein</fullName>
    </recommendedName>
</protein>
<keyword evidence="6" id="KW-1185">Reference proteome</keyword>
<dbReference type="PROSITE" id="PS51153">
    <property type="entry name" value="RPW8"/>
    <property type="match status" value="1"/>
</dbReference>
<dbReference type="InterPro" id="IPR032675">
    <property type="entry name" value="LRR_dom_sf"/>
</dbReference>
<reference evidence="5" key="2">
    <citation type="submission" date="2021-01" db="UniProtKB">
        <authorList>
            <consortium name="EnsemblPlants"/>
        </authorList>
    </citation>
    <scope>IDENTIFICATION</scope>
</reference>
<dbReference type="Gene3D" id="1.10.8.430">
    <property type="entry name" value="Helical domain of apoptotic protease-activating factors"/>
    <property type="match status" value="1"/>
</dbReference>
<reference evidence="5 6" key="1">
    <citation type="journal article" date="2016" name="G3 (Bethesda)">
        <title>First Draft Assembly and Annotation of the Genome of a California Endemic Oak Quercus lobata Nee (Fagaceae).</title>
        <authorList>
            <person name="Sork V.L."/>
            <person name="Fitz-Gibbon S.T."/>
            <person name="Puiu D."/>
            <person name="Crepeau M."/>
            <person name="Gugger P.F."/>
            <person name="Sherman R."/>
            <person name="Stevens K."/>
            <person name="Langley C.H."/>
            <person name="Pellegrini M."/>
            <person name="Salzberg S.L."/>
        </authorList>
    </citation>
    <scope>NUCLEOTIDE SEQUENCE [LARGE SCALE GENOMIC DNA]</scope>
    <source>
        <strain evidence="5 6">cv. SW786</strain>
    </source>
</reference>